<dbReference type="InterPro" id="IPR050738">
    <property type="entry name" value="Sulfatase"/>
</dbReference>
<evidence type="ECO:0000256" key="1">
    <source>
        <dbReference type="ARBA" id="ARBA00008779"/>
    </source>
</evidence>
<sequence>MKLNKFIVSIVIIILAGNIYAQKQNKQKPNIVVVFADDISAREFPIYNSTVWNADFKGESTDLKMRAKTPVLSRLAEEGVFIKTAWAATICSPSRAMMMTGRYADKHKWWHNGDLGMSISKEGKRRPWPLYESSTLIGHIAQKAGYATMWSGKTQMKGSDLLKFGFDEGVFTPGEQGAPNNPMTDFKIIPKKLGGKKVYINADTGKEMNTYQQYGWYWQPHVRLMNHPSSNKKLDWWPNTKESKEKYGLNTFGPDVELELIFDFMERKQKEKKPFFVYHTTHLGHGSVDFFNQHPDNNYPQTPKIKWTGNEYIRFEPNVTGDKGVYNTHNSLSEPGIRNHVNYLDYQAWLYINKFKEMGIENNTIFIFCADNGTHYYGKGSPVSQKGTHVPFIVYAPGMHLTKKGEQDILVNIADVMPTIADIVGVKIEKNYEVDGVSLWPYLTTSTKKHREWIYSYKKGMQLIRGFNVMKDGEGTWYNVAEDADDLVSFPKIKDWSKMSKVHLDERDQLNTILPKYNLHATAHDAPGYIDKKKLKKNKK</sequence>
<dbReference type="OrthoDB" id="6377047at2"/>
<evidence type="ECO:0000313" key="3">
    <source>
        <dbReference type="EMBL" id="SDX89574.1"/>
    </source>
</evidence>
<feature type="domain" description="Sulfatase N-terminal" evidence="2">
    <location>
        <begin position="29"/>
        <end position="426"/>
    </location>
</feature>
<dbReference type="RefSeq" id="WP_090125578.1">
    <property type="nucleotide sequence ID" value="NZ_FNNJ01000011.1"/>
</dbReference>
<organism evidence="3 4">
    <name type="scientific">Lutibacter oricola</name>
    <dbReference type="NCBI Taxonomy" id="762486"/>
    <lineage>
        <taxon>Bacteria</taxon>
        <taxon>Pseudomonadati</taxon>
        <taxon>Bacteroidota</taxon>
        <taxon>Flavobacteriia</taxon>
        <taxon>Flavobacteriales</taxon>
        <taxon>Flavobacteriaceae</taxon>
        <taxon>Lutibacter</taxon>
    </lineage>
</organism>
<dbReference type="InterPro" id="IPR017850">
    <property type="entry name" value="Alkaline_phosphatase_core_sf"/>
</dbReference>
<dbReference type="PANTHER" id="PTHR42693">
    <property type="entry name" value="ARYLSULFATASE FAMILY MEMBER"/>
    <property type="match status" value="1"/>
</dbReference>
<dbReference type="SUPFAM" id="SSF53649">
    <property type="entry name" value="Alkaline phosphatase-like"/>
    <property type="match status" value="1"/>
</dbReference>
<dbReference type="AlphaFoldDB" id="A0A1H3FHE9"/>
<comment type="similarity">
    <text evidence="1">Belongs to the sulfatase family.</text>
</comment>
<dbReference type="PANTHER" id="PTHR42693:SF33">
    <property type="entry name" value="ARYLSULFATASE"/>
    <property type="match status" value="1"/>
</dbReference>
<dbReference type="Pfam" id="PF00884">
    <property type="entry name" value="Sulfatase"/>
    <property type="match status" value="1"/>
</dbReference>
<protein>
    <submittedName>
        <fullName evidence="3">Arylsulfatase A</fullName>
    </submittedName>
</protein>
<evidence type="ECO:0000259" key="2">
    <source>
        <dbReference type="Pfam" id="PF00884"/>
    </source>
</evidence>
<evidence type="ECO:0000313" key="4">
    <source>
        <dbReference type="Proteomes" id="UP000199595"/>
    </source>
</evidence>
<gene>
    <name evidence="3" type="ORF">SAMN05444411_11130</name>
</gene>
<keyword evidence="4" id="KW-1185">Reference proteome</keyword>
<dbReference type="STRING" id="762486.SAMN05444411_11130"/>
<dbReference type="InterPro" id="IPR000917">
    <property type="entry name" value="Sulfatase_N"/>
</dbReference>
<dbReference type="Gene3D" id="3.40.720.10">
    <property type="entry name" value="Alkaline Phosphatase, subunit A"/>
    <property type="match status" value="1"/>
</dbReference>
<accession>A0A1H3FHE9</accession>
<reference evidence="3 4" key="1">
    <citation type="submission" date="2016-10" db="EMBL/GenBank/DDBJ databases">
        <authorList>
            <person name="de Groot N.N."/>
        </authorList>
    </citation>
    <scope>NUCLEOTIDE SEQUENCE [LARGE SCALE GENOMIC DNA]</scope>
    <source>
        <strain evidence="3 4">DSM 24956</strain>
    </source>
</reference>
<dbReference type="Proteomes" id="UP000199595">
    <property type="component" value="Unassembled WGS sequence"/>
</dbReference>
<name>A0A1H3FHE9_9FLAO</name>
<dbReference type="GO" id="GO:0004065">
    <property type="term" value="F:arylsulfatase activity"/>
    <property type="evidence" value="ECO:0007669"/>
    <property type="project" value="TreeGrafter"/>
</dbReference>
<proteinExistence type="inferred from homology"/>
<dbReference type="EMBL" id="FNNJ01000011">
    <property type="protein sequence ID" value="SDX89574.1"/>
    <property type="molecule type" value="Genomic_DNA"/>
</dbReference>